<dbReference type="SUPFAM" id="SSF53067">
    <property type="entry name" value="Actin-like ATPase domain"/>
    <property type="match status" value="1"/>
</dbReference>
<accession>A0ABT9ZLP2</accession>
<comment type="caution">
    <text evidence="1">The sequence shown here is derived from an EMBL/GenBank/DDBJ whole genome shotgun (WGS) entry which is preliminary data.</text>
</comment>
<evidence type="ECO:0000313" key="1">
    <source>
        <dbReference type="EMBL" id="MDQ0232819.1"/>
    </source>
</evidence>
<keyword evidence="2" id="KW-1185">Reference proteome</keyword>
<evidence type="ECO:0000313" key="2">
    <source>
        <dbReference type="Proteomes" id="UP001234495"/>
    </source>
</evidence>
<dbReference type="RefSeq" id="WP_307345284.1">
    <property type="nucleotide sequence ID" value="NZ_JAUSUD010000025.1"/>
</dbReference>
<dbReference type="InterPro" id="IPR050696">
    <property type="entry name" value="FtsA/MreB"/>
</dbReference>
<organism evidence="1 2">
    <name type="scientific">Metabacillus malikii</name>
    <dbReference type="NCBI Taxonomy" id="1504265"/>
    <lineage>
        <taxon>Bacteria</taxon>
        <taxon>Bacillati</taxon>
        <taxon>Bacillota</taxon>
        <taxon>Bacilli</taxon>
        <taxon>Bacillales</taxon>
        <taxon>Bacillaceae</taxon>
        <taxon>Metabacillus</taxon>
    </lineage>
</organism>
<proteinExistence type="predicted"/>
<dbReference type="Pfam" id="PF11104">
    <property type="entry name" value="PilM_2"/>
    <property type="match status" value="1"/>
</dbReference>
<dbReference type="PANTHER" id="PTHR32432:SF3">
    <property type="entry name" value="ETHANOLAMINE UTILIZATION PROTEIN EUTJ"/>
    <property type="match status" value="1"/>
</dbReference>
<dbReference type="Proteomes" id="UP001234495">
    <property type="component" value="Unassembled WGS sequence"/>
</dbReference>
<dbReference type="InterPro" id="IPR005883">
    <property type="entry name" value="PilM"/>
</dbReference>
<dbReference type="InterPro" id="IPR043129">
    <property type="entry name" value="ATPase_NBD"/>
</dbReference>
<dbReference type="Gene3D" id="3.30.420.40">
    <property type="match status" value="1"/>
</dbReference>
<dbReference type="EMBL" id="JAUSUD010000025">
    <property type="protein sequence ID" value="MDQ0232819.1"/>
    <property type="molecule type" value="Genomic_DNA"/>
</dbReference>
<name>A0ABT9ZLP2_9BACI</name>
<reference evidence="1 2" key="1">
    <citation type="submission" date="2023-07" db="EMBL/GenBank/DDBJ databases">
        <title>Genomic Encyclopedia of Type Strains, Phase IV (KMG-IV): sequencing the most valuable type-strain genomes for metagenomic binning, comparative biology and taxonomic classification.</title>
        <authorList>
            <person name="Goeker M."/>
        </authorList>
    </citation>
    <scope>NUCLEOTIDE SEQUENCE [LARGE SCALE GENOMIC DNA]</scope>
    <source>
        <strain evidence="1 2">DSM 29005</strain>
    </source>
</reference>
<dbReference type="PANTHER" id="PTHR32432">
    <property type="entry name" value="CELL DIVISION PROTEIN FTSA-RELATED"/>
    <property type="match status" value="1"/>
</dbReference>
<gene>
    <name evidence="1" type="ORF">J2S19_004141</name>
</gene>
<sequence>MAISFNRKIGNLVIKDHMIRYAELKQGTPIVLNKCEERQIPPGMIVDGRIKDETGFSLLLDDCVTSWGIKGRSVRFNVPDSHVVIRKIQIPIDVEDDEIRGYLYVEMGSTIHLPFDEVVFDYVPLTKNNKMQSILLVASSEQLVQQYTDLLSSVKLKPIVADISSLCCFRLLHRNGKKSNDLIFLIQFDVSSVNLTIFNDHKPEFMRHLYFENEEAGHHSANEWDDILKEIEHVLNFYRFSLNDGEQEINQFILTGDHPNLLEFNQFINSRFERNVTLLANEIICSLDKTPIPYTFHLPAGLALKEVE</sequence>
<protein>
    <submittedName>
        <fullName evidence="1">Type IV pilus assembly protein PilM</fullName>
    </submittedName>
</protein>